<evidence type="ECO:0000256" key="1">
    <source>
        <dbReference type="ARBA" id="ARBA00004613"/>
    </source>
</evidence>
<feature type="domain" description="SCP" evidence="6">
    <location>
        <begin position="66"/>
        <end position="246"/>
    </location>
</feature>
<dbReference type="Gene3D" id="3.40.33.10">
    <property type="entry name" value="CAP"/>
    <property type="match status" value="1"/>
</dbReference>
<dbReference type="PRINTS" id="PR00837">
    <property type="entry name" value="V5TPXLIKE"/>
</dbReference>
<dbReference type="Proteomes" id="UP000694920">
    <property type="component" value="Unplaced"/>
</dbReference>
<dbReference type="InterPro" id="IPR014044">
    <property type="entry name" value="CAP_dom"/>
</dbReference>
<dbReference type="GO" id="GO:0005576">
    <property type="term" value="C:extracellular region"/>
    <property type="evidence" value="ECO:0007669"/>
    <property type="project" value="UniProtKB-SubCell"/>
</dbReference>
<comment type="subcellular location">
    <subcellularLocation>
        <location evidence="1">Secreted</location>
    </subcellularLocation>
</comment>
<dbReference type="InterPro" id="IPR002413">
    <property type="entry name" value="V5_allergen-like"/>
</dbReference>
<dbReference type="PANTHER" id="PTHR10334">
    <property type="entry name" value="CYSTEINE-RICH SECRETORY PROTEIN-RELATED"/>
    <property type="match status" value="1"/>
</dbReference>
<gene>
    <name evidence="8" type="primary">LOC107270628</name>
</gene>
<evidence type="ECO:0000256" key="3">
    <source>
        <dbReference type="ARBA" id="ARBA00023157"/>
    </source>
</evidence>
<evidence type="ECO:0000259" key="6">
    <source>
        <dbReference type="SMART" id="SM00198"/>
    </source>
</evidence>
<feature type="chain" id="PRO_5042568438" evidence="5">
    <location>
        <begin position="20"/>
        <end position="326"/>
    </location>
</feature>
<dbReference type="AlphaFoldDB" id="A0AAJ7C4T5"/>
<evidence type="ECO:0000256" key="4">
    <source>
        <dbReference type="SAM" id="Phobius"/>
    </source>
</evidence>
<dbReference type="Pfam" id="PF00188">
    <property type="entry name" value="CAP"/>
    <property type="match status" value="1"/>
</dbReference>
<reference evidence="8" key="1">
    <citation type="submission" date="2025-08" db="UniProtKB">
        <authorList>
            <consortium name="RefSeq"/>
        </authorList>
    </citation>
    <scope>IDENTIFICATION</scope>
</reference>
<dbReference type="GeneID" id="107270628"/>
<feature type="transmembrane region" description="Helical" evidence="4">
    <location>
        <begin position="304"/>
        <end position="325"/>
    </location>
</feature>
<evidence type="ECO:0000313" key="7">
    <source>
        <dbReference type="Proteomes" id="UP000694920"/>
    </source>
</evidence>
<dbReference type="CDD" id="cd05380">
    <property type="entry name" value="CAP_euk"/>
    <property type="match status" value="1"/>
</dbReference>
<evidence type="ECO:0000256" key="2">
    <source>
        <dbReference type="ARBA" id="ARBA00022525"/>
    </source>
</evidence>
<name>A0AAJ7C4T5_CEPCN</name>
<keyword evidence="7" id="KW-1185">Reference proteome</keyword>
<keyword evidence="3" id="KW-1015">Disulfide bond</keyword>
<feature type="signal peptide" evidence="5">
    <location>
        <begin position="1"/>
        <end position="19"/>
    </location>
</feature>
<sequence length="326" mass="37293">MRKVWSFYIAILVAGLCRSRDLTFVHGNDDKAYYCRICPDHVMCLYQYDNCLQKCNDLENDDLESLEIESILKHHNELRNRIAQGVEVRGNPGPQPPARNMLELAWDYELAGIARRWALQCEPTQKDQCRDVERFQVWQNVHVLDLDAVEESTPLVRITSHIQSWYDEVDQFDSSEVGLVDYNSPNCSSYVAFATATINYVGCARATYTVNLSEFELEPTSATLNKTGNRVEVLVCNYGPIDRKVPRHLYEFDGIPGVCPDGTLPSTDYEWLCARDPEADYIKKKKQQRLVHGKREDSKKMNNVGFTTVSLHLMGLTVILSVHGFM</sequence>
<keyword evidence="2" id="KW-0964">Secreted</keyword>
<keyword evidence="4" id="KW-0472">Membrane</keyword>
<keyword evidence="4" id="KW-0812">Transmembrane</keyword>
<dbReference type="InterPro" id="IPR001283">
    <property type="entry name" value="CRISP-related"/>
</dbReference>
<dbReference type="PRINTS" id="PR00838">
    <property type="entry name" value="V5ALLERGEN"/>
</dbReference>
<protein>
    <submittedName>
        <fullName evidence="8">Venom allergen 5</fullName>
    </submittedName>
</protein>
<dbReference type="SMART" id="SM00198">
    <property type="entry name" value="SCP"/>
    <property type="match status" value="1"/>
</dbReference>
<evidence type="ECO:0000313" key="8">
    <source>
        <dbReference type="RefSeq" id="XP_015601279.1"/>
    </source>
</evidence>
<proteinExistence type="predicted"/>
<organism evidence="7 8">
    <name type="scientific">Cephus cinctus</name>
    <name type="common">Wheat stem sawfly</name>
    <dbReference type="NCBI Taxonomy" id="211228"/>
    <lineage>
        <taxon>Eukaryota</taxon>
        <taxon>Metazoa</taxon>
        <taxon>Ecdysozoa</taxon>
        <taxon>Arthropoda</taxon>
        <taxon>Hexapoda</taxon>
        <taxon>Insecta</taxon>
        <taxon>Pterygota</taxon>
        <taxon>Neoptera</taxon>
        <taxon>Endopterygota</taxon>
        <taxon>Hymenoptera</taxon>
        <taxon>Cephoidea</taxon>
        <taxon>Cephidae</taxon>
        <taxon>Cephus</taxon>
    </lineage>
</organism>
<dbReference type="RefSeq" id="XP_015601279.1">
    <property type="nucleotide sequence ID" value="XM_015745793.2"/>
</dbReference>
<keyword evidence="4" id="KW-1133">Transmembrane helix</keyword>
<evidence type="ECO:0000256" key="5">
    <source>
        <dbReference type="SAM" id="SignalP"/>
    </source>
</evidence>
<dbReference type="InterPro" id="IPR035940">
    <property type="entry name" value="CAP_sf"/>
</dbReference>
<dbReference type="KEGG" id="ccin:107270628"/>
<accession>A0AAJ7C4T5</accession>
<keyword evidence="5" id="KW-0732">Signal</keyword>
<dbReference type="SUPFAM" id="SSF55797">
    <property type="entry name" value="PR-1-like"/>
    <property type="match status" value="1"/>
</dbReference>